<evidence type="ECO:0000256" key="3">
    <source>
        <dbReference type="ARBA" id="ARBA00022989"/>
    </source>
</evidence>
<evidence type="ECO:0000256" key="7">
    <source>
        <dbReference type="SAM" id="Phobius"/>
    </source>
</evidence>
<dbReference type="Pfam" id="PF20684">
    <property type="entry name" value="Fung_rhodopsin"/>
    <property type="match status" value="1"/>
</dbReference>
<sequence length="361" mass="39962">MFGPPEVQLVLVLSSFFVGLAFLTVIARLCARIMIVRIIGAEDYLIIGSMAASIGFLIVEMLQIKYGLGLHLADIAPEFQVKFFQCLWATIPVYNLSLVLCKLSIVFQYKRVFDVPTVKKICRVLLPVLVVYGMWTVLGSVFMCVPVKFFWGEGEGSCMNRLAFWFSNAALNITTDIIIIAIPMPLIKRLQIPLRQKIILMVVFAFGAFVCITSIVRLRSLLDISTSPDTSFDGVDIALWSNIEINLAIICASVPALKPLVSKIFPKLLGLTGRSGNRSGTGYAQHQDSHALESFKRHANTATHASAVTSSAIRGNKGIYVEHTFEVREDNDGKNINSREGSERNLVPSDNEPYAKSREIV</sequence>
<feature type="transmembrane region" description="Helical" evidence="7">
    <location>
        <begin position="43"/>
        <end position="62"/>
    </location>
</feature>
<dbReference type="InterPro" id="IPR052337">
    <property type="entry name" value="SAT4-like"/>
</dbReference>
<name>A0A084FXR9_PSEDA</name>
<keyword evidence="3 7" id="KW-1133">Transmembrane helix</keyword>
<reference evidence="9 10" key="1">
    <citation type="journal article" date="2014" name="Genome Announc.">
        <title>Draft genome sequence of the pathogenic fungus Scedosporium apiospermum.</title>
        <authorList>
            <person name="Vandeputte P."/>
            <person name="Ghamrawi S."/>
            <person name="Rechenmann M."/>
            <person name="Iltis A."/>
            <person name="Giraud S."/>
            <person name="Fleury M."/>
            <person name="Thornton C."/>
            <person name="Delhaes L."/>
            <person name="Meyer W."/>
            <person name="Papon N."/>
            <person name="Bouchara J.P."/>
        </authorList>
    </citation>
    <scope>NUCLEOTIDE SEQUENCE [LARGE SCALE GENOMIC DNA]</scope>
    <source>
        <strain evidence="9 10">IHEM 14462</strain>
    </source>
</reference>
<dbReference type="OMA" id="RFRLACY"/>
<evidence type="ECO:0000256" key="2">
    <source>
        <dbReference type="ARBA" id="ARBA00022692"/>
    </source>
</evidence>
<feature type="transmembrane region" description="Helical" evidence="7">
    <location>
        <begin position="124"/>
        <end position="151"/>
    </location>
</feature>
<dbReference type="VEuPathDB" id="FungiDB:SAPIO_CDS8832"/>
<keyword evidence="2 7" id="KW-0812">Transmembrane</keyword>
<evidence type="ECO:0000256" key="5">
    <source>
        <dbReference type="ARBA" id="ARBA00038359"/>
    </source>
</evidence>
<keyword evidence="4 7" id="KW-0472">Membrane</keyword>
<evidence type="ECO:0000313" key="9">
    <source>
        <dbReference type="EMBL" id="KEZ39881.1"/>
    </source>
</evidence>
<dbReference type="GeneID" id="27727904"/>
<dbReference type="PANTHER" id="PTHR33048:SF132">
    <property type="entry name" value="MEMBRANE PROTEIN, PUTATIVE (AFU_ORTHOLOGUE AFUA_6G07820)-RELATED"/>
    <property type="match status" value="1"/>
</dbReference>
<comment type="similarity">
    <text evidence="5">Belongs to the SAT4 family.</text>
</comment>
<gene>
    <name evidence="9" type="ORF">SAPIO_CDS8832</name>
</gene>
<comment type="subcellular location">
    <subcellularLocation>
        <location evidence="1">Membrane</location>
        <topology evidence="1">Multi-pass membrane protein</topology>
    </subcellularLocation>
</comment>
<feature type="region of interest" description="Disordered" evidence="6">
    <location>
        <begin position="330"/>
        <end position="361"/>
    </location>
</feature>
<accession>A0A084FXR9</accession>
<dbReference type="Proteomes" id="UP000028545">
    <property type="component" value="Unassembled WGS sequence"/>
</dbReference>
<feature type="transmembrane region" description="Helical" evidence="7">
    <location>
        <begin position="198"/>
        <end position="217"/>
    </location>
</feature>
<evidence type="ECO:0000256" key="1">
    <source>
        <dbReference type="ARBA" id="ARBA00004141"/>
    </source>
</evidence>
<dbReference type="OrthoDB" id="3648173at2759"/>
<feature type="transmembrane region" description="Helical" evidence="7">
    <location>
        <begin position="163"/>
        <end position="186"/>
    </location>
</feature>
<dbReference type="RefSeq" id="XP_016639680.1">
    <property type="nucleotide sequence ID" value="XM_016790377.1"/>
</dbReference>
<keyword evidence="10" id="KW-1185">Reference proteome</keyword>
<dbReference type="InterPro" id="IPR049326">
    <property type="entry name" value="Rhodopsin_dom_fungi"/>
</dbReference>
<dbReference type="HOGENOM" id="CLU_028200_0_2_1"/>
<protein>
    <recommendedName>
        <fullName evidence="8">Rhodopsin domain-containing protein</fullName>
    </recommendedName>
</protein>
<evidence type="ECO:0000256" key="4">
    <source>
        <dbReference type="ARBA" id="ARBA00023136"/>
    </source>
</evidence>
<feature type="transmembrane region" description="Helical" evidence="7">
    <location>
        <begin position="82"/>
        <end position="103"/>
    </location>
</feature>
<evidence type="ECO:0000256" key="6">
    <source>
        <dbReference type="SAM" id="MobiDB-lite"/>
    </source>
</evidence>
<dbReference type="KEGG" id="sapo:SAPIO_CDS8832"/>
<dbReference type="EMBL" id="JOWA01000132">
    <property type="protein sequence ID" value="KEZ39881.1"/>
    <property type="molecule type" value="Genomic_DNA"/>
</dbReference>
<evidence type="ECO:0000259" key="8">
    <source>
        <dbReference type="Pfam" id="PF20684"/>
    </source>
</evidence>
<comment type="caution">
    <text evidence="9">The sequence shown here is derived from an EMBL/GenBank/DDBJ whole genome shotgun (WGS) entry which is preliminary data.</text>
</comment>
<dbReference type="GO" id="GO:0016020">
    <property type="term" value="C:membrane"/>
    <property type="evidence" value="ECO:0007669"/>
    <property type="project" value="UniProtKB-SubCell"/>
</dbReference>
<proteinExistence type="inferred from homology"/>
<evidence type="ECO:0000313" key="10">
    <source>
        <dbReference type="Proteomes" id="UP000028545"/>
    </source>
</evidence>
<dbReference type="PANTHER" id="PTHR33048">
    <property type="entry name" value="PTH11-LIKE INTEGRAL MEMBRANE PROTEIN (AFU_ORTHOLOGUE AFUA_5G11245)"/>
    <property type="match status" value="1"/>
</dbReference>
<feature type="domain" description="Rhodopsin" evidence="8">
    <location>
        <begin position="27"/>
        <end position="263"/>
    </location>
</feature>
<dbReference type="AlphaFoldDB" id="A0A084FXR9"/>
<feature type="transmembrane region" description="Helical" evidence="7">
    <location>
        <begin position="12"/>
        <end position="31"/>
    </location>
</feature>
<organism evidence="9 10">
    <name type="scientific">Pseudallescheria apiosperma</name>
    <name type="common">Scedosporium apiospermum</name>
    <dbReference type="NCBI Taxonomy" id="563466"/>
    <lineage>
        <taxon>Eukaryota</taxon>
        <taxon>Fungi</taxon>
        <taxon>Dikarya</taxon>
        <taxon>Ascomycota</taxon>
        <taxon>Pezizomycotina</taxon>
        <taxon>Sordariomycetes</taxon>
        <taxon>Hypocreomycetidae</taxon>
        <taxon>Microascales</taxon>
        <taxon>Microascaceae</taxon>
        <taxon>Scedosporium</taxon>
    </lineage>
</organism>